<dbReference type="PRINTS" id="PR00038">
    <property type="entry name" value="HTHLUXR"/>
</dbReference>
<keyword evidence="4" id="KW-1185">Reference proteome</keyword>
<dbReference type="PROSITE" id="PS00622">
    <property type="entry name" value="HTH_LUXR_1"/>
    <property type="match status" value="1"/>
</dbReference>
<dbReference type="OrthoDB" id="4865864at2"/>
<dbReference type="GO" id="GO:0006355">
    <property type="term" value="P:regulation of DNA-templated transcription"/>
    <property type="evidence" value="ECO:0007669"/>
    <property type="project" value="InterPro"/>
</dbReference>
<dbReference type="GO" id="GO:0003677">
    <property type="term" value="F:DNA binding"/>
    <property type="evidence" value="ECO:0007669"/>
    <property type="project" value="UniProtKB-KW"/>
</dbReference>
<evidence type="ECO:0000256" key="1">
    <source>
        <dbReference type="ARBA" id="ARBA00023125"/>
    </source>
</evidence>
<keyword evidence="1 3" id="KW-0238">DNA-binding</keyword>
<dbReference type="InterPro" id="IPR039420">
    <property type="entry name" value="WalR-like"/>
</dbReference>
<sequence length="129" mass="14132">MCCGRHAEVLTQAHDAIRVVGDSLRVQQRLLALLNAACEEIRAECSPDPLPGGRREDAGHPAARYGLTGRERRVLELVAAGLTNRKIARLLRISEKTVRNHLHAVFAKLGVRSRTEAALVAVRENLLNG</sequence>
<name>A0A3A4A3F7_9ACTN</name>
<dbReference type="CDD" id="cd06170">
    <property type="entry name" value="LuxR_C_like"/>
    <property type="match status" value="1"/>
</dbReference>
<comment type="caution">
    <text evidence="3">The sequence shown here is derived from an EMBL/GenBank/DDBJ whole genome shotgun (WGS) entry which is preliminary data.</text>
</comment>
<dbReference type="PROSITE" id="PS50043">
    <property type="entry name" value="HTH_LUXR_2"/>
    <property type="match status" value="1"/>
</dbReference>
<dbReference type="AlphaFoldDB" id="A0A3A4A3F7"/>
<organism evidence="3 4">
    <name type="scientific">Bailinhaonella thermotolerans</name>
    <dbReference type="NCBI Taxonomy" id="1070861"/>
    <lineage>
        <taxon>Bacteria</taxon>
        <taxon>Bacillati</taxon>
        <taxon>Actinomycetota</taxon>
        <taxon>Actinomycetes</taxon>
        <taxon>Streptosporangiales</taxon>
        <taxon>Streptosporangiaceae</taxon>
        <taxon>Bailinhaonella</taxon>
    </lineage>
</organism>
<accession>A0A3A4A3F7</accession>
<reference evidence="3 4" key="1">
    <citation type="submission" date="2018-09" db="EMBL/GenBank/DDBJ databases">
        <title>YIM 75507 draft genome.</title>
        <authorList>
            <person name="Tang S."/>
            <person name="Feng Y."/>
        </authorList>
    </citation>
    <scope>NUCLEOTIDE SEQUENCE [LARGE SCALE GENOMIC DNA]</scope>
    <source>
        <strain evidence="3 4">YIM 75507</strain>
    </source>
</reference>
<dbReference type="InterPro" id="IPR016032">
    <property type="entry name" value="Sig_transdc_resp-reg_C-effctor"/>
</dbReference>
<proteinExistence type="predicted"/>
<dbReference type="SUPFAM" id="SSF46894">
    <property type="entry name" value="C-terminal effector domain of the bipartite response regulators"/>
    <property type="match status" value="1"/>
</dbReference>
<evidence type="ECO:0000313" key="4">
    <source>
        <dbReference type="Proteomes" id="UP000265768"/>
    </source>
</evidence>
<evidence type="ECO:0000259" key="2">
    <source>
        <dbReference type="PROSITE" id="PS50043"/>
    </source>
</evidence>
<dbReference type="InterPro" id="IPR036388">
    <property type="entry name" value="WH-like_DNA-bd_sf"/>
</dbReference>
<feature type="domain" description="HTH luxR-type" evidence="2">
    <location>
        <begin position="60"/>
        <end position="125"/>
    </location>
</feature>
<dbReference type="PANTHER" id="PTHR43214">
    <property type="entry name" value="TWO-COMPONENT RESPONSE REGULATOR"/>
    <property type="match status" value="1"/>
</dbReference>
<dbReference type="Pfam" id="PF00196">
    <property type="entry name" value="GerE"/>
    <property type="match status" value="1"/>
</dbReference>
<dbReference type="InterPro" id="IPR000792">
    <property type="entry name" value="Tscrpt_reg_LuxR_C"/>
</dbReference>
<dbReference type="SMART" id="SM00421">
    <property type="entry name" value="HTH_LUXR"/>
    <property type="match status" value="1"/>
</dbReference>
<dbReference type="Gene3D" id="1.10.10.10">
    <property type="entry name" value="Winged helix-like DNA-binding domain superfamily/Winged helix DNA-binding domain"/>
    <property type="match status" value="1"/>
</dbReference>
<dbReference type="Proteomes" id="UP000265768">
    <property type="component" value="Unassembled WGS sequence"/>
</dbReference>
<protein>
    <submittedName>
        <fullName evidence="3">DNA-binding response regulator</fullName>
    </submittedName>
</protein>
<evidence type="ECO:0000313" key="3">
    <source>
        <dbReference type="EMBL" id="RJL23306.1"/>
    </source>
</evidence>
<dbReference type="EMBL" id="QZEY01000019">
    <property type="protein sequence ID" value="RJL23306.1"/>
    <property type="molecule type" value="Genomic_DNA"/>
</dbReference>
<gene>
    <name evidence="3" type="ORF">D5H75_33300</name>
</gene>